<dbReference type="Pfam" id="PF00491">
    <property type="entry name" value="Arginase"/>
    <property type="match status" value="1"/>
</dbReference>
<dbReference type="SUPFAM" id="SSF52768">
    <property type="entry name" value="Arginase/deacetylase"/>
    <property type="match status" value="1"/>
</dbReference>
<feature type="binding site" evidence="4">
    <location>
        <position position="154"/>
    </location>
    <ligand>
        <name>Mn(2+)</name>
        <dbReference type="ChEBI" id="CHEBI:29035"/>
        <label>1</label>
    </ligand>
</feature>
<feature type="binding site" evidence="4">
    <location>
        <position position="242"/>
    </location>
    <ligand>
        <name>Mn(2+)</name>
        <dbReference type="ChEBI" id="CHEBI:29035"/>
        <label>1</label>
    </ligand>
</feature>
<dbReference type="InterPro" id="IPR006035">
    <property type="entry name" value="Ureohydrolase"/>
</dbReference>
<protein>
    <submittedName>
        <fullName evidence="6">Agmatinase</fullName>
        <ecNumber evidence="6">3.5.3.11</ecNumber>
    </submittedName>
</protein>
<dbReference type="Proteomes" id="UP000297855">
    <property type="component" value="Unassembled WGS sequence"/>
</dbReference>
<dbReference type="PANTHER" id="PTHR11358:SF26">
    <property type="entry name" value="GUANIDINO ACID HYDROLASE, MITOCHONDRIAL"/>
    <property type="match status" value="1"/>
</dbReference>
<dbReference type="PRINTS" id="PR00116">
    <property type="entry name" value="ARGINASE"/>
</dbReference>
<evidence type="ECO:0000256" key="1">
    <source>
        <dbReference type="ARBA" id="ARBA00009227"/>
    </source>
</evidence>
<dbReference type="EC" id="3.5.3.11" evidence="6"/>
<evidence type="ECO:0000313" key="6">
    <source>
        <dbReference type="EMBL" id="TGK15677.1"/>
    </source>
</evidence>
<gene>
    <name evidence="6" type="primary">speB</name>
    <name evidence="6" type="ORF">EHO61_15100</name>
</gene>
<comment type="cofactor">
    <cofactor evidence="4">
        <name>Mn(2+)</name>
        <dbReference type="ChEBI" id="CHEBI:29035"/>
    </cofactor>
    <text evidence="4">Binds 2 manganese ions per subunit.</text>
</comment>
<keyword evidence="7" id="KW-1185">Reference proteome</keyword>
<sequence>MSEKEKKHYLPLNSMKAPRFTGVRTFMRLPNLAVLEDVDVAVVGVPMDSAVSFRSGARFGPEAIRSASVLLRDYNPVLKVNVPEVLSMVDYGDAPVVPGYHEESLYRVQNFLEPIYEAGVVPLILGGDHSLTMAELRALAAVRGPVSVVHIDAHGDVLDNYYGVRHFHGTVFRRAVEEGLVDPSRSVQIGMRGTLHPNDLGSGEGLGYRVISWEELNLLSPAELGNIVKERVGDHPVALSFDIDFLDPAFAPGTGTPEPGGPSTYQAFQFLRALGPLNYCSFDCVEVSPPYDPTGITAINASAVCFELLSLLALRRADSEARKFRSTEESDGISELKYPHFR</sequence>
<feature type="binding site" evidence="4">
    <location>
        <position position="244"/>
    </location>
    <ligand>
        <name>Mn(2+)</name>
        <dbReference type="ChEBI" id="CHEBI:29035"/>
        <label>1</label>
    </ligand>
</feature>
<reference evidence="6" key="1">
    <citation type="journal article" date="2019" name="PLoS Negl. Trop. Dis.">
        <title>Revisiting the worldwide diversity of Leptospira species in the environment.</title>
        <authorList>
            <person name="Vincent A.T."/>
            <person name="Schiettekatte O."/>
            <person name="Bourhy P."/>
            <person name="Veyrier F.J."/>
            <person name="Picardeau M."/>
        </authorList>
    </citation>
    <scope>NUCLEOTIDE SEQUENCE [LARGE SCALE GENOMIC DNA]</scope>
    <source>
        <strain evidence="6">SCS5</strain>
    </source>
</reference>
<dbReference type="OrthoDB" id="9788689at2"/>
<keyword evidence="3 5" id="KW-0378">Hydrolase</keyword>
<dbReference type="GO" id="GO:0008783">
    <property type="term" value="F:agmatinase activity"/>
    <property type="evidence" value="ECO:0007669"/>
    <property type="project" value="UniProtKB-EC"/>
</dbReference>
<evidence type="ECO:0000256" key="5">
    <source>
        <dbReference type="RuleBase" id="RU003684"/>
    </source>
</evidence>
<evidence type="ECO:0000256" key="4">
    <source>
        <dbReference type="PIRSR" id="PIRSR036979-1"/>
    </source>
</evidence>
<name>A0A4R9GMM8_9LEPT</name>
<dbReference type="PROSITE" id="PS51409">
    <property type="entry name" value="ARGINASE_2"/>
    <property type="match status" value="1"/>
</dbReference>
<comment type="similarity">
    <text evidence="1">Belongs to the arginase family. Agmatinase subfamily.</text>
</comment>
<organism evidence="6 7">
    <name type="scientific">Leptospira fluminis</name>
    <dbReference type="NCBI Taxonomy" id="2484979"/>
    <lineage>
        <taxon>Bacteria</taxon>
        <taxon>Pseudomonadati</taxon>
        <taxon>Spirochaetota</taxon>
        <taxon>Spirochaetia</taxon>
        <taxon>Leptospirales</taxon>
        <taxon>Leptospiraceae</taxon>
        <taxon>Leptospira</taxon>
    </lineage>
</organism>
<dbReference type="InterPro" id="IPR023696">
    <property type="entry name" value="Ureohydrolase_dom_sf"/>
</dbReference>
<dbReference type="GO" id="GO:0033389">
    <property type="term" value="P:putrescine biosynthetic process from arginine, via agmatine"/>
    <property type="evidence" value="ECO:0007669"/>
    <property type="project" value="TreeGrafter"/>
</dbReference>
<dbReference type="AlphaFoldDB" id="A0A4R9GMM8"/>
<dbReference type="InterPro" id="IPR005925">
    <property type="entry name" value="Agmatinase-rel"/>
</dbReference>
<dbReference type="Gene3D" id="3.40.800.10">
    <property type="entry name" value="Ureohydrolase domain"/>
    <property type="match status" value="1"/>
</dbReference>
<evidence type="ECO:0000313" key="7">
    <source>
        <dbReference type="Proteomes" id="UP000297855"/>
    </source>
</evidence>
<proteinExistence type="inferred from homology"/>
<dbReference type="PIRSF" id="PIRSF036979">
    <property type="entry name" value="Arginase"/>
    <property type="match status" value="1"/>
</dbReference>
<feature type="binding site" evidence="4">
    <location>
        <position position="156"/>
    </location>
    <ligand>
        <name>Mn(2+)</name>
        <dbReference type="ChEBI" id="CHEBI:29035"/>
        <label>1</label>
    </ligand>
</feature>
<comment type="caution">
    <text evidence="6">The sequence shown here is derived from an EMBL/GenBank/DDBJ whole genome shotgun (WGS) entry which is preliminary data.</text>
</comment>
<dbReference type="PANTHER" id="PTHR11358">
    <property type="entry name" value="ARGINASE/AGMATINASE"/>
    <property type="match status" value="1"/>
</dbReference>
<evidence type="ECO:0000256" key="2">
    <source>
        <dbReference type="ARBA" id="ARBA00022723"/>
    </source>
</evidence>
<accession>A0A4R9GMM8</accession>
<dbReference type="GO" id="GO:0046872">
    <property type="term" value="F:metal ion binding"/>
    <property type="evidence" value="ECO:0007669"/>
    <property type="project" value="UniProtKB-KW"/>
</dbReference>
<evidence type="ECO:0000256" key="3">
    <source>
        <dbReference type="ARBA" id="ARBA00022801"/>
    </source>
</evidence>
<dbReference type="RefSeq" id="WP_135814395.1">
    <property type="nucleotide sequence ID" value="NZ_RQEV01000015.1"/>
</dbReference>
<dbReference type="EMBL" id="RQEV01000015">
    <property type="protein sequence ID" value="TGK15677.1"/>
    <property type="molecule type" value="Genomic_DNA"/>
</dbReference>
<keyword evidence="2 4" id="KW-0479">Metal-binding</keyword>
<feature type="binding site" evidence="4">
    <location>
        <position position="129"/>
    </location>
    <ligand>
        <name>Mn(2+)</name>
        <dbReference type="ChEBI" id="CHEBI:29035"/>
        <label>1</label>
    </ligand>
</feature>
<dbReference type="NCBIfam" id="TIGR01230">
    <property type="entry name" value="agmatinase"/>
    <property type="match status" value="1"/>
</dbReference>
<feature type="binding site" evidence="4">
    <location>
        <position position="152"/>
    </location>
    <ligand>
        <name>Mn(2+)</name>
        <dbReference type="ChEBI" id="CHEBI:29035"/>
        <label>1</label>
    </ligand>
</feature>
<dbReference type="CDD" id="cd11592">
    <property type="entry name" value="Agmatinase_PAH"/>
    <property type="match status" value="1"/>
</dbReference>
<keyword evidence="4" id="KW-0464">Manganese</keyword>
<dbReference type="PROSITE" id="PS01053">
    <property type="entry name" value="ARGINASE_1"/>
    <property type="match status" value="1"/>
</dbReference>
<dbReference type="InterPro" id="IPR020855">
    <property type="entry name" value="Ureohydrolase_Mn_BS"/>
</dbReference>